<evidence type="ECO:0000256" key="10">
    <source>
        <dbReference type="RuleBase" id="RU000394"/>
    </source>
</evidence>
<feature type="coiled-coil region" evidence="11">
    <location>
        <begin position="589"/>
        <end position="672"/>
    </location>
</feature>
<dbReference type="Gene3D" id="6.10.250.1590">
    <property type="match status" value="1"/>
</dbReference>
<dbReference type="CDD" id="cd01369">
    <property type="entry name" value="KISc_KHC_KIF5"/>
    <property type="match status" value="1"/>
</dbReference>
<dbReference type="SUPFAM" id="SSF52540">
    <property type="entry name" value="P-loop containing nucleoside triphosphate hydrolases"/>
    <property type="match status" value="1"/>
</dbReference>
<feature type="region of interest" description="Disordered" evidence="12">
    <location>
        <begin position="372"/>
        <end position="399"/>
    </location>
</feature>
<dbReference type="PANTHER" id="PTHR47968">
    <property type="entry name" value="CENTROMERE PROTEIN E"/>
    <property type="match status" value="1"/>
</dbReference>
<dbReference type="GO" id="GO:0005874">
    <property type="term" value="C:microtubule"/>
    <property type="evidence" value="ECO:0007669"/>
    <property type="project" value="UniProtKB-KW"/>
</dbReference>
<accession>A0AAY4EWS3</accession>
<dbReference type="InterPro" id="IPR036961">
    <property type="entry name" value="Kinesin_motor_dom_sf"/>
</dbReference>
<dbReference type="GO" id="GO:0005524">
    <property type="term" value="F:ATP binding"/>
    <property type="evidence" value="ECO:0007669"/>
    <property type="project" value="UniProtKB-UniRule"/>
</dbReference>
<dbReference type="Proteomes" id="UP000694580">
    <property type="component" value="Chromosome 12"/>
</dbReference>
<evidence type="ECO:0000256" key="2">
    <source>
        <dbReference type="ARBA" id="ARBA00022490"/>
    </source>
</evidence>
<evidence type="ECO:0000256" key="12">
    <source>
        <dbReference type="SAM" id="MobiDB-lite"/>
    </source>
</evidence>
<feature type="coiled-coil region" evidence="11">
    <location>
        <begin position="821"/>
        <end position="894"/>
    </location>
</feature>
<dbReference type="InterPro" id="IPR027640">
    <property type="entry name" value="Kinesin-like_fam"/>
</dbReference>
<dbReference type="CDD" id="cd23649">
    <property type="entry name" value="Khc_CBD_cc"/>
    <property type="match status" value="1"/>
</dbReference>
<feature type="coiled-coil region" evidence="11">
    <location>
        <begin position="705"/>
        <end position="791"/>
    </location>
</feature>
<organism evidence="14 15">
    <name type="scientific">Denticeps clupeoides</name>
    <name type="common">denticle herring</name>
    <dbReference type="NCBI Taxonomy" id="299321"/>
    <lineage>
        <taxon>Eukaryota</taxon>
        <taxon>Metazoa</taxon>
        <taxon>Chordata</taxon>
        <taxon>Craniata</taxon>
        <taxon>Vertebrata</taxon>
        <taxon>Euteleostomi</taxon>
        <taxon>Actinopterygii</taxon>
        <taxon>Neopterygii</taxon>
        <taxon>Teleostei</taxon>
        <taxon>Clupei</taxon>
        <taxon>Clupeiformes</taxon>
        <taxon>Denticipitoidei</taxon>
        <taxon>Denticipitidae</taxon>
        <taxon>Denticeps</taxon>
    </lineage>
</organism>
<keyword evidence="6 11" id="KW-0175">Coiled coil</keyword>
<dbReference type="InterPro" id="IPR027417">
    <property type="entry name" value="P-loop_NTPase"/>
</dbReference>
<evidence type="ECO:0000256" key="5">
    <source>
        <dbReference type="ARBA" id="ARBA00022840"/>
    </source>
</evidence>
<keyword evidence="5 9" id="KW-0067">ATP-binding</keyword>
<dbReference type="InterPro" id="IPR001752">
    <property type="entry name" value="Kinesin_motor_dom"/>
</dbReference>
<keyword evidence="7 9" id="KW-0505">Motor protein</keyword>
<dbReference type="PRINTS" id="PR00380">
    <property type="entry name" value="KINESINHEAVY"/>
</dbReference>
<feature type="domain" description="Kinesin motor" evidence="13">
    <location>
        <begin position="9"/>
        <end position="327"/>
    </location>
</feature>
<feature type="coiled-coil region" evidence="11">
    <location>
        <begin position="405"/>
        <end position="516"/>
    </location>
</feature>
<comment type="similarity">
    <text evidence="9 10">Belongs to the TRAFAC class myosin-kinesin ATPase superfamily. Kinesin family.</text>
</comment>
<protein>
    <recommendedName>
        <fullName evidence="10">Kinesin-like protein</fullName>
    </recommendedName>
</protein>
<reference evidence="14" key="3">
    <citation type="submission" date="2025-09" db="UniProtKB">
        <authorList>
            <consortium name="Ensembl"/>
        </authorList>
    </citation>
    <scope>IDENTIFICATION</scope>
</reference>
<keyword evidence="3 10" id="KW-0493">Microtubule</keyword>
<gene>
    <name evidence="14" type="primary">KIF5A</name>
</gene>
<reference evidence="14 15" key="1">
    <citation type="submission" date="2020-06" db="EMBL/GenBank/DDBJ databases">
        <authorList>
            <consortium name="Wellcome Sanger Institute Data Sharing"/>
        </authorList>
    </citation>
    <scope>NUCLEOTIDE SEQUENCE [LARGE SCALE GENOMIC DNA]</scope>
</reference>
<dbReference type="FunFam" id="3.40.850.10:FF:000009">
    <property type="entry name" value="Kinesin-like protein"/>
    <property type="match status" value="1"/>
</dbReference>
<evidence type="ECO:0000256" key="4">
    <source>
        <dbReference type="ARBA" id="ARBA00022741"/>
    </source>
</evidence>
<dbReference type="InterPro" id="IPR059182">
    <property type="entry name" value="Khc_C"/>
</dbReference>
<dbReference type="Pfam" id="PF00225">
    <property type="entry name" value="Kinesin"/>
    <property type="match status" value="1"/>
</dbReference>
<dbReference type="PROSITE" id="PS50067">
    <property type="entry name" value="KINESIN_MOTOR_2"/>
    <property type="match status" value="1"/>
</dbReference>
<dbReference type="InterPro" id="IPR019821">
    <property type="entry name" value="Kinesin_motor_CS"/>
</dbReference>
<evidence type="ECO:0000256" key="11">
    <source>
        <dbReference type="SAM" id="Coils"/>
    </source>
</evidence>
<keyword evidence="2" id="KW-0963">Cytoplasm</keyword>
<keyword evidence="15" id="KW-1185">Reference proteome</keyword>
<evidence type="ECO:0000256" key="8">
    <source>
        <dbReference type="ARBA" id="ARBA00023212"/>
    </source>
</evidence>
<dbReference type="GeneTree" id="ENSGT00940000159439"/>
<dbReference type="Ensembl" id="ENSDCDT00010072954.1">
    <property type="protein sequence ID" value="ENSDCDP00010062165.1"/>
    <property type="gene ID" value="ENSDCDG00010033952.1"/>
</dbReference>
<evidence type="ECO:0000256" key="9">
    <source>
        <dbReference type="PROSITE-ProRule" id="PRU00283"/>
    </source>
</evidence>
<evidence type="ECO:0000256" key="6">
    <source>
        <dbReference type="ARBA" id="ARBA00023054"/>
    </source>
</evidence>
<evidence type="ECO:0000256" key="3">
    <source>
        <dbReference type="ARBA" id="ARBA00022701"/>
    </source>
</evidence>
<dbReference type="SMART" id="SM00129">
    <property type="entry name" value="KISc"/>
    <property type="match status" value="1"/>
</dbReference>
<comment type="subcellular location">
    <subcellularLocation>
        <location evidence="1">Cytoplasm</location>
        <location evidence="1">Cytoskeleton</location>
    </subcellularLocation>
</comment>
<keyword evidence="4 9" id="KW-0547">Nucleotide-binding</keyword>
<proteinExistence type="inferred from homology"/>
<keyword evidence="8" id="KW-0206">Cytoskeleton</keyword>
<sequence length="979" mass="112090">MADAGSECNIKVLCRFRPLNQSEIHRGDKFIPTFQGDDTVIIAGKPYVYDRVFPTNTTQEQVYNTCAKQIVKDVLGGYNGTIFAYGQTSSGKTHTMEGKLHDPHNMGIIPRIADDIFNHIFAMDENLEFHIKVSYFEIYMDKIRDLLDVTKTNLAVHEDKNRVPFVKGCTERFVSSPEEVMDVIDEGKANRHVAVTNMNEHSSRSHSIFLINIKQENVETEQKLCGKLYLVDLAGSEKVSKTGAEGAVLDEAKNINKSLSSLGNVISALAEGTKTHVPYRDSKMTRILQDSLGGNCRTTMFICCSPSSFNEAETKSTLMFGQRAKTIKNSASVNLELTAEQWKKKYEKEKEKNKTLKETIQKLEAELNRWRNGEDVPETEQLSPGSVRIEPSEEPPLQDNSSIVVRISEEERQKYEEEIRKLYKQLDDKDDEINHQSQLVEKLKEQMLDQEELLASSRGDSEKVQSELGRLQSESDCAKAEVKEVLQALEELAVNYDQKSQELQEKSLQNKLLAEELSQKMAHLMAIEAELSRMQEVSGQQRKRIAEVLNGLMRDLSEFSSIVGNGEIKLPVEISGAIEEEFTVARLYISKIKSEVKSMVKRCRQLENLQLECHRKMEETGRELSSCQLLISQHEAKIRSLTEYMQNVELKKRQLEDNYDALSEELARLQEQGTFRKRDSNWTDDVQKAPEHHVESHRESHHKQLGRLRDEINEKQKIIDELTDRNQKLQLELEQLRADYDRLKAQEQRKSVQLQELTFLHERHEQSKQDLKGLEETVARELQTLHNLRKLFVQDLTTRVKRSSEMDPDDSGGSTTQKQKISFLENNLDQLTKVHKQLVRDNADLRCELPKLEKRLRSTAERVKALEGALKEAKEGAMKDRRRYQQEVERIKDVMRARNALRRPHAAQIAKPIRPGHYPACSPTNPLPVRSTDQPIAFSNVMFHTPSQQSQLPPDSTVGSTGTMDSSYQLNVDNGKFWA</sequence>
<dbReference type="Gene3D" id="3.40.850.10">
    <property type="entry name" value="Kinesin motor domain"/>
    <property type="match status" value="1"/>
</dbReference>
<dbReference type="PANTHER" id="PTHR47968:SF36">
    <property type="entry name" value="KINESIN HEAVY CHAIN ISOFORM X1"/>
    <property type="match status" value="1"/>
</dbReference>
<reference evidence="14" key="2">
    <citation type="submission" date="2025-08" db="UniProtKB">
        <authorList>
            <consortium name="Ensembl"/>
        </authorList>
    </citation>
    <scope>IDENTIFICATION</scope>
</reference>
<evidence type="ECO:0000259" key="13">
    <source>
        <dbReference type="PROSITE" id="PS50067"/>
    </source>
</evidence>
<feature type="binding site" evidence="9">
    <location>
        <begin position="86"/>
        <end position="93"/>
    </location>
    <ligand>
        <name>ATP</name>
        <dbReference type="ChEBI" id="CHEBI:30616"/>
    </ligand>
</feature>
<evidence type="ECO:0000256" key="7">
    <source>
        <dbReference type="ARBA" id="ARBA00023175"/>
    </source>
</evidence>
<dbReference type="GO" id="GO:0007018">
    <property type="term" value="P:microtubule-based movement"/>
    <property type="evidence" value="ECO:0007669"/>
    <property type="project" value="InterPro"/>
</dbReference>
<evidence type="ECO:0000313" key="14">
    <source>
        <dbReference type="Ensembl" id="ENSDCDP00010062165.1"/>
    </source>
</evidence>
<dbReference type="PROSITE" id="PS00411">
    <property type="entry name" value="KINESIN_MOTOR_1"/>
    <property type="match status" value="1"/>
</dbReference>
<dbReference type="GO" id="GO:0003777">
    <property type="term" value="F:microtubule motor activity"/>
    <property type="evidence" value="ECO:0007669"/>
    <property type="project" value="InterPro"/>
</dbReference>
<dbReference type="GO" id="GO:0008017">
    <property type="term" value="F:microtubule binding"/>
    <property type="evidence" value="ECO:0007669"/>
    <property type="project" value="InterPro"/>
</dbReference>
<name>A0AAY4EWS3_9TELE</name>
<dbReference type="AlphaFoldDB" id="A0AAY4EWS3"/>
<evidence type="ECO:0000256" key="1">
    <source>
        <dbReference type="ARBA" id="ARBA00004245"/>
    </source>
</evidence>
<evidence type="ECO:0000313" key="15">
    <source>
        <dbReference type="Proteomes" id="UP000694580"/>
    </source>
</evidence>
<feature type="region of interest" description="Disordered" evidence="12">
    <location>
        <begin position="945"/>
        <end position="966"/>
    </location>
</feature>